<name>A0A0V0QAA3_PSEPJ</name>
<evidence type="ECO:0000256" key="1">
    <source>
        <dbReference type="SAM" id="MobiDB-lite"/>
    </source>
</evidence>
<accession>A0A0V0QAA3</accession>
<sequence>MEQFDYQFKYKSLVRTILPNNQTTLQNRMAEQKREEQLREQKKKDQQQKADQELINKRKQEERERERKLREEQQRQEEIRRKEELEQINTLKGKFGNMINDLKKNDTSLDYTISGLDLRSAQIRILSKAVESNQSLRGLVLQRKNIDDDNGAIIIQNMMKNFVLERLEMEGNQLGPNSCKSLAELLRENQTIRSVDIENNNVTNNGRDTQSFIELCRALEQNNTLLSLNLTNNNLNAECGDALERLLEKNTTLIMVDVDQNKDLNIQQVRNIQEYLRRNKRAYDDERYKEFIERKKMWNELNISKDLQIQKQSKQLLQMNLNTRIETKKEEMQSKWDRELEILERLKLKDIAKLEKASKLKKKKRKGKKKK</sequence>
<dbReference type="InParanoid" id="A0A0V0QAA3"/>
<feature type="compositionally biased region" description="Basic and acidic residues" evidence="1">
    <location>
        <begin position="30"/>
        <end position="79"/>
    </location>
</feature>
<dbReference type="EMBL" id="LDAU01000220">
    <property type="protein sequence ID" value="KRW99164.1"/>
    <property type="molecule type" value="Genomic_DNA"/>
</dbReference>
<dbReference type="OrthoDB" id="448484at2759"/>
<feature type="region of interest" description="Disordered" evidence="1">
    <location>
        <begin position="24"/>
        <end position="79"/>
    </location>
</feature>
<dbReference type="Proteomes" id="UP000054937">
    <property type="component" value="Unassembled WGS sequence"/>
</dbReference>
<dbReference type="PANTHER" id="PTHR24114">
    <property type="entry name" value="LEUCINE RICH REPEAT FAMILY PROTEIN"/>
    <property type="match status" value="1"/>
</dbReference>
<proteinExistence type="predicted"/>
<dbReference type="Gene3D" id="3.80.10.10">
    <property type="entry name" value="Ribonuclease Inhibitor"/>
    <property type="match status" value="2"/>
</dbReference>
<comment type="caution">
    <text evidence="2">The sequence shown here is derived from an EMBL/GenBank/DDBJ whole genome shotgun (WGS) entry which is preliminary data.</text>
</comment>
<organism evidence="2 3">
    <name type="scientific">Pseudocohnilembus persalinus</name>
    <name type="common">Ciliate</name>
    <dbReference type="NCBI Taxonomy" id="266149"/>
    <lineage>
        <taxon>Eukaryota</taxon>
        <taxon>Sar</taxon>
        <taxon>Alveolata</taxon>
        <taxon>Ciliophora</taxon>
        <taxon>Intramacronucleata</taxon>
        <taxon>Oligohymenophorea</taxon>
        <taxon>Scuticociliatia</taxon>
        <taxon>Philasterida</taxon>
        <taxon>Pseudocohnilembidae</taxon>
        <taxon>Pseudocohnilembus</taxon>
    </lineage>
</organism>
<dbReference type="InterPro" id="IPR032675">
    <property type="entry name" value="LRR_dom_sf"/>
</dbReference>
<reference evidence="2 3" key="1">
    <citation type="journal article" date="2015" name="Sci. Rep.">
        <title>Genome of the facultative scuticociliatosis pathogen Pseudocohnilembus persalinus provides insight into its virulence through horizontal gene transfer.</title>
        <authorList>
            <person name="Xiong J."/>
            <person name="Wang G."/>
            <person name="Cheng J."/>
            <person name="Tian M."/>
            <person name="Pan X."/>
            <person name="Warren A."/>
            <person name="Jiang C."/>
            <person name="Yuan D."/>
            <person name="Miao W."/>
        </authorList>
    </citation>
    <scope>NUCLEOTIDE SEQUENCE [LARGE SCALE GENOMIC DNA]</scope>
    <source>
        <strain evidence="2">36N120E</strain>
    </source>
</reference>
<evidence type="ECO:0000313" key="3">
    <source>
        <dbReference type="Proteomes" id="UP000054937"/>
    </source>
</evidence>
<dbReference type="OMA" id="IRNKNIW"/>
<dbReference type="InterPro" id="IPR001611">
    <property type="entry name" value="Leu-rich_rpt"/>
</dbReference>
<dbReference type="SMART" id="SM00368">
    <property type="entry name" value="LRR_RI"/>
    <property type="match status" value="3"/>
</dbReference>
<evidence type="ECO:0000313" key="2">
    <source>
        <dbReference type="EMBL" id="KRW99164.1"/>
    </source>
</evidence>
<dbReference type="PANTHER" id="PTHR24114:SF2">
    <property type="entry name" value="F-BOX DOMAIN-CONTAINING PROTEIN-RELATED"/>
    <property type="match status" value="1"/>
</dbReference>
<dbReference type="SUPFAM" id="SSF52047">
    <property type="entry name" value="RNI-like"/>
    <property type="match status" value="1"/>
</dbReference>
<dbReference type="Pfam" id="PF13516">
    <property type="entry name" value="LRR_6"/>
    <property type="match status" value="2"/>
</dbReference>
<dbReference type="InterPro" id="IPR052394">
    <property type="entry name" value="LRR-containing"/>
</dbReference>
<keyword evidence="3" id="KW-1185">Reference proteome</keyword>
<dbReference type="AlphaFoldDB" id="A0A0V0QAA3"/>
<gene>
    <name evidence="2" type="ORF">PPERSA_07407</name>
</gene>
<protein>
    <submittedName>
        <fullName evidence="2">Uncharacterized protein</fullName>
    </submittedName>
</protein>